<accession>A0AB37IPU0</accession>
<feature type="transmembrane region" description="Helical" evidence="1">
    <location>
        <begin position="7"/>
        <end position="26"/>
    </location>
</feature>
<gene>
    <name evidence="2" type="ORF">EB03_01002</name>
</gene>
<reference evidence="2 3" key="1">
    <citation type="submission" date="2015-06" db="EMBL/GenBank/DDBJ databases">
        <title>The Genome Sequence of Enterococcus hirae 88EA1.</title>
        <authorList>
            <consortium name="The Broad Institute Genomics Platform"/>
            <consortium name="The Broad Institute Genome Sequencing Center for Infectious Disease"/>
            <person name="Earl A.M."/>
            <person name="Van Tyne D."/>
            <person name="Lebreton F."/>
            <person name="Saavedra J.T."/>
            <person name="Gilmore M.S."/>
            <person name="Manson McGuire A."/>
            <person name="Clock S."/>
            <person name="Crupain M."/>
            <person name="Rangan U."/>
            <person name="Young S."/>
            <person name="Abouelleil A."/>
            <person name="Cao P."/>
            <person name="Chapman S.B."/>
            <person name="Griggs A."/>
            <person name="Priest M."/>
            <person name="Shea T."/>
            <person name="Wortman J."/>
            <person name="Nusbaum C."/>
            <person name="Birren B."/>
        </authorList>
    </citation>
    <scope>NUCLEOTIDE SEQUENCE [LARGE SCALE GENOMIC DNA]</scope>
    <source>
        <strain evidence="2 3">88EA1</strain>
    </source>
</reference>
<dbReference type="InterPro" id="IPR054198">
    <property type="entry name" value="DUF6903"/>
</dbReference>
<proteinExistence type="predicted"/>
<dbReference type="AlphaFoldDB" id="A0AB37IPU0"/>
<comment type="caution">
    <text evidence="2">The sequence shown here is derived from an EMBL/GenBank/DDBJ whole genome shotgun (WGS) entry which is preliminary data.</text>
</comment>
<name>A0AB37IPU0_ENTHR</name>
<evidence type="ECO:0000313" key="3">
    <source>
        <dbReference type="Proteomes" id="UP000253498"/>
    </source>
</evidence>
<keyword evidence="1" id="KW-1133">Transmembrane helix</keyword>
<sequence length="59" mass="6903">MTESAKTILNIIGKLLFFFFCVSLVIYGQRTIGYHFLFIELLGLAGVLLQLWNYNRKFK</sequence>
<dbReference type="RefSeq" id="WP_096710233.1">
    <property type="nucleotide sequence ID" value="NZ_JBFCRC010000003.1"/>
</dbReference>
<keyword evidence="1" id="KW-0472">Membrane</keyword>
<protein>
    <submittedName>
        <fullName evidence="2">Uncharacterized protein</fullName>
    </submittedName>
</protein>
<evidence type="ECO:0000256" key="1">
    <source>
        <dbReference type="SAM" id="Phobius"/>
    </source>
</evidence>
<keyword evidence="1" id="KW-0812">Transmembrane</keyword>
<evidence type="ECO:0000313" key="2">
    <source>
        <dbReference type="EMBL" id="RBT69332.1"/>
    </source>
</evidence>
<dbReference type="EMBL" id="LESJ01000004">
    <property type="protein sequence ID" value="RBT69332.1"/>
    <property type="molecule type" value="Genomic_DNA"/>
</dbReference>
<feature type="transmembrane region" description="Helical" evidence="1">
    <location>
        <begin position="32"/>
        <end position="52"/>
    </location>
</feature>
<dbReference type="Pfam" id="PF21844">
    <property type="entry name" value="DUF6903"/>
    <property type="match status" value="1"/>
</dbReference>
<organism evidence="2 3">
    <name type="scientific">Enterococcus hirae</name>
    <dbReference type="NCBI Taxonomy" id="1354"/>
    <lineage>
        <taxon>Bacteria</taxon>
        <taxon>Bacillati</taxon>
        <taxon>Bacillota</taxon>
        <taxon>Bacilli</taxon>
        <taxon>Lactobacillales</taxon>
        <taxon>Enterococcaceae</taxon>
        <taxon>Enterococcus</taxon>
    </lineage>
</organism>
<dbReference type="Proteomes" id="UP000253498">
    <property type="component" value="Unassembled WGS sequence"/>
</dbReference>